<gene>
    <name evidence="15" type="ORF">HNQ40_003593</name>
</gene>
<name>A0A7X0HC86_9BACT</name>
<dbReference type="GO" id="GO:0005886">
    <property type="term" value="C:plasma membrane"/>
    <property type="evidence" value="ECO:0007669"/>
    <property type="project" value="UniProtKB-SubCell"/>
</dbReference>
<dbReference type="GO" id="GO:0015293">
    <property type="term" value="F:symporter activity"/>
    <property type="evidence" value="ECO:0007669"/>
    <property type="project" value="UniProtKB-KW"/>
</dbReference>
<accession>A0A7X0HC86</accession>
<dbReference type="InterPro" id="IPR038377">
    <property type="entry name" value="Na/Glc_symporter_sf"/>
</dbReference>
<feature type="transmembrane region" description="Helical" evidence="14">
    <location>
        <begin position="54"/>
        <end position="79"/>
    </location>
</feature>
<dbReference type="Proteomes" id="UP000541810">
    <property type="component" value="Unassembled WGS sequence"/>
</dbReference>
<evidence type="ECO:0000313" key="16">
    <source>
        <dbReference type="Proteomes" id="UP000541810"/>
    </source>
</evidence>
<dbReference type="RefSeq" id="WP_184679303.1">
    <property type="nucleotide sequence ID" value="NZ_JACHGY010000002.1"/>
</dbReference>
<evidence type="ECO:0000256" key="4">
    <source>
        <dbReference type="ARBA" id="ARBA00022475"/>
    </source>
</evidence>
<feature type="transmembrane region" description="Helical" evidence="14">
    <location>
        <begin position="131"/>
        <end position="149"/>
    </location>
</feature>
<dbReference type="PANTHER" id="PTHR48086">
    <property type="entry name" value="SODIUM/PROLINE SYMPORTER-RELATED"/>
    <property type="match status" value="1"/>
</dbReference>
<evidence type="ECO:0000256" key="8">
    <source>
        <dbReference type="ARBA" id="ARBA00023053"/>
    </source>
</evidence>
<evidence type="ECO:0000313" key="15">
    <source>
        <dbReference type="EMBL" id="MBB6431710.1"/>
    </source>
</evidence>
<evidence type="ECO:0000256" key="13">
    <source>
        <dbReference type="RuleBase" id="RU362091"/>
    </source>
</evidence>
<keyword evidence="6" id="KW-0769">Symport</keyword>
<feature type="transmembrane region" description="Helical" evidence="14">
    <location>
        <begin position="12"/>
        <end position="33"/>
    </location>
</feature>
<keyword evidence="16" id="KW-1185">Reference proteome</keyword>
<dbReference type="GO" id="GO:0006814">
    <property type="term" value="P:sodium ion transport"/>
    <property type="evidence" value="ECO:0007669"/>
    <property type="project" value="UniProtKB-KW"/>
</dbReference>
<dbReference type="AlphaFoldDB" id="A0A7X0HC86"/>
<organism evidence="15 16">
    <name type="scientific">Algisphaera agarilytica</name>
    <dbReference type="NCBI Taxonomy" id="1385975"/>
    <lineage>
        <taxon>Bacteria</taxon>
        <taxon>Pseudomonadati</taxon>
        <taxon>Planctomycetota</taxon>
        <taxon>Phycisphaerae</taxon>
        <taxon>Phycisphaerales</taxon>
        <taxon>Phycisphaeraceae</taxon>
        <taxon>Algisphaera</taxon>
    </lineage>
</organism>
<evidence type="ECO:0000256" key="2">
    <source>
        <dbReference type="ARBA" id="ARBA00006434"/>
    </source>
</evidence>
<protein>
    <submittedName>
        <fullName evidence="15">SSS family solute:Na+ symporter</fullName>
    </submittedName>
</protein>
<feature type="transmembrane region" description="Helical" evidence="14">
    <location>
        <begin position="207"/>
        <end position="228"/>
    </location>
</feature>
<feature type="transmembrane region" description="Helical" evidence="14">
    <location>
        <begin position="255"/>
        <end position="273"/>
    </location>
</feature>
<dbReference type="InterPro" id="IPR050277">
    <property type="entry name" value="Sodium:Solute_Symporter"/>
</dbReference>
<keyword evidence="8" id="KW-0915">Sodium</keyword>
<keyword evidence="4" id="KW-1003">Cell membrane</keyword>
<keyword evidence="7 14" id="KW-1133">Transmembrane helix</keyword>
<comment type="similarity">
    <text evidence="2 13">Belongs to the sodium:solute symporter (SSF) (TC 2.A.21) family.</text>
</comment>
<reference evidence="15 16" key="1">
    <citation type="submission" date="2020-08" db="EMBL/GenBank/DDBJ databases">
        <title>Genomic Encyclopedia of Type Strains, Phase IV (KMG-IV): sequencing the most valuable type-strain genomes for metagenomic binning, comparative biology and taxonomic classification.</title>
        <authorList>
            <person name="Goeker M."/>
        </authorList>
    </citation>
    <scope>NUCLEOTIDE SEQUENCE [LARGE SCALE GENOMIC DNA]</scope>
    <source>
        <strain evidence="15 16">DSM 103725</strain>
    </source>
</reference>
<dbReference type="Gene3D" id="1.20.1730.10">
    <property type="entry name" value="Sodium/glucose cotransporter"/>
    <property type="match status" value="1"/>
</dbReference>
<comment type="catalytic activity">
    <reaction evidence="12">
        <text>L-proline(in) + Na(+)(in) = L-proline(out) + Na(+)(out)</text>
        <dbReference type="Rhea" id="RHEA:28967"/>
        <dbReference type="ChEBI" id="CHEBI:29101"/>
        <dbReference type="ChEBI" id="CHEBI:60039"/>
    </reaction>
</comment>
<dbReference type="PANTHER" id="PTHR48086:SF3">
    <property type="entry name" value="SODIUM_PROLINE SYMPORTER"/>
    <property type="match status" value="1"/>
</dbReference>
<keyword evidence="3" id="KW-0813">Transport</keyword>
<evidence type="ECO:0000256" key="5">
    <source>
        <dbReference type="ARBA" id="ARBA00022692"/>
    </source>
</evidence>
<comment type="subcellular location">
    <subcellularLocation>
        <location evidence="1">Cell membrane</location>
        <topology evidence="1">Multi-pass membrane protein</topology>
    </subcellularLocation>
</comment>
<comment type="caution">
    <text evidence="15">The sequence shown here is derived from an EMBL/GenBank/DDBJ whole genome shotgun (WGS) entry which is preliminary data.</text>
</comment>
<evidence type="ECO:0000256" key="14">
    <source>
        <dbReference type="SAM" id="Phobius"/>
    </source>
</evidence>
<feature type="transmembrane region" description="Helical" evidence="14">
    <location>
        <begin position="505"/>
        <end position="524"/>
    </location>
</feature>
<keyword evidence="10 14" id="KW-0472">Membrane</keyword>
<evidence type="ECO:0000256" key="1">
    <source>
        <dbReference type="ARBA" id="ARBA00004651"/>
    </source>
</evidence>
<evidence type="ECO:0000256" key="9">
    <source>
        <dbReference type="ARBA" id="ARBA00023065"/>
    </source>
</evidence>
<feature type="transmembrane region" description="Helical" evidence="14">
    <location>
        <begin position="463"/>
        <end position="485"/>
    </location>
</feature>
<dbReference type="InterPro" id="IPR001734">
    <property type="entry name" value="Na/solute_symporter"/>
</dbReference>
<evidence type="ECO:0000256" key="3">
    <source>
        <dbReference type="ARBA" id="ARBA00022448"/>
    </source>
</evidence>
<feature type="transmembrane region" description="Helical" evidence="14">
    <location>
        <begin position="169"/>
        <end position="195"/>
    </location>
</feature>
<evidence type="ECO:0000256" key="6">
    <source>
        <dbReference type="ARBA" id="ARBA00022847"/>
    </source>
</evidence>
<feature type="transmembrane region" description="Helical" evidence="14">
    <location>
        <begin position="435"/>
        <end position="456"/>
    </location>
</feature>
<dbReference type="CDD" id="cd10322">
    <property type="entry name" value="SLC5sbd"/>
    <property type="match status" value="1"/>
</dbReference>
<dbReference type="Pfam" id="PF00474">
    <property type="entry name" value="SSF"/>
    <property type="match status" value="1"/>
</dbReference>
<evidence type="ECO:0000256" key="11">
    <source>
        <dbReference type="ARBA" id="ARBA00023201"/>
    </source>
</evidence>
<dbReference type="EMBL" id="JACHGY010000002">
    <property type="protein sequence ID" value="MBB6431710.1"/>
    <property type="molecule type" value="Genomic_DNA"/>
</dbReference>
<evidence type="ECO:0000256" key="12">
    <source>
        <dbReference type="ARBA" id="ARBA00033708"/>
    </source>
</evidence>
<keyword evidence="11" id="KW-0739">Sodium transport</keyword>
<feature type="transmembrane region" description="Helical" evidence="14">
    <location>
        <begin position="403"/>
        <end position="423"/>
    </location>
</feature>
<proteinExistence type="inferred from homology"/>
<dbReference type="PROSITE" id="PS50283">
    <property type="entry name" value="NA_SOLUT_SYMP_3"/>
    <property type="match status" value="1"/>
</dbReference>
<keyword evidence="9" id="KW-0406">Ion transport</keyword>
<evidence type="ECO:0000256" key="7">
    <source>
        <dbReference type="ARBA" id="ARBA00022989"/>
    </source>
</evidence>
<feature type="transmembrane region" description="Helical" evidence="14">
    <location>
        <begin position="349"/>
        <end position="368"/>
    </location>
</feature>
<feature type="transmembrane region" description="Helical" evidence="14">
    <location>
        <begin position="294"/>
        <end position="314"/>
    </location>
</feature>
<keyword evidence="5 14" id="KW-0812">Transmembrane</keyword>
<evidence type="ECO:0000256" key="10">
    <source>
        <dbReference type="ARBA" id="ARBA00023136"/>
    </source>
</evidence>
<sequence length="530" mass="56924">MTLIASSNLGYTPYVVLGGYLVFLLVLGLFSFLKSRGASDAEADYYLAGRGQGILVTSLTIMATYFSGFAILTFPGWVYSHGISPMLYALNLPVAAAAIFIIGNRIRAAGRKHGFITPADMIIHHYGDSRLLRVLVVLTGALYAIPYIIMQVKAGGELAEGLFKDTPPFHLMGMEITIYEAGVFTLALITMLYVLVGGMRSVAWTDVAQGLLLLSAMLVSGLAIFYALDGPGNYFKQVTQLDGEFLTMPAFGQRFNATSALTFCLFASLASVIQPSQWMRFYSARNRDTLRKTSIIFATVLPLCFLVGVFLVGLGGQVLFPTGSEEAAASLARPDQIVILVISQTLPELFSTFGVFVVTLILVAVMAASMSTADSALHALSGIATRDIYKPLRPQSTEAERTWFGRGVIVVATLVSALIAHGLADTPFLSTITQFFFLAMAFSAQLLPITIDMLFLKKGSAPGAVAGLAAGLLTVCLFPGISPLLFGEESGLVQITTQLKSHADVGMYGIVVNVMVFIAVDRIVHVIRKK</sequence>
<feature type="transmembrane region" description="Helical" evidence="14">
    <location>
        <begin position="85"/>
        <end position="103"/>
    </location>
</feature>